<feature type="domain" description="HTH myb-type" evidence="7">
    <location>
        <begin position="659"/>
        <end position="718"/>
    </location>
</feature>
<proteinExistence type="predicted"/>
<dbReference type="PROSITE" id="PS50090">
    <property type="entry name" value="MYB_LIKE"/>
    <property type="match status" value="1"/>
</dbReference>
<dbReference type="PROSITE" id="PS51294">
    <property type="entry name" value="HTH_MYB"/>
    <property type="match status" value="1"/>
</dbReference>
<reference evidence="8 9" key="1">
    <citation type="submission" date="2018-10" db="EMBL/GenBank/DDBJ databases">
        <title>A high-quality apple genome assembly.</title>
        <authorList>
            <person name="Hu J."/>
        </authorList>
    </citation>
    <scope>NUCLEOTIDE SEQUENCE [LARGE SCALE GENOMIC DNA]</scope>
    <source>
        <strain evidence="9">cv. HFTH1</strain>
        <tissue evidence="8">Young leaf</tissue>
    </source>
</reference>
<dbReference type="STRING" id="3750.A0A498KDB5"/>
<dbReference type="Pfam" id="PF23603">
    <property type="entry name" value="Ubiquitin_TPR1"/>
    <property type="match status" value="1"/>
</dbReference>
<keyword evidence="2" id="KW-0238">DNA-binding</keyword>
<keyword evidence="5" id="KW-0732">Signal</keyword>
<feature type="region of interest" description="Disordered" evidence="4">
    <location>
        <begin position="607"/>
        <end position="628"/>
    </location>
</feature>
<dbReference type="InterPro" id="IPR029071">
    <property type="entry name" value="Ubiquitin-like_domsf"/>
</dbReference>
<dbReference type="PANTHER" id="PTHR21717:SF70">
    <property type="entry name" value="TELOMERE REPEAT-BINDING PROTEIN 2-RELATED"/>
    <property type="match status" value="1"/>
</dbReference>
<dbReference type="Pfam" id="PF00249">
    <property type="entry name" value="Myb_DNA-binding"/>
    <property type="match status" value="1"/>
</dbReference>
<dbReference type="CDD" id="cd11660">
    <property type="entry name" value="SANT_TRF"/>
    <property type="match status" value="1"/>
</dbReference>
<evidence type="ECO:0000256" key="3">
    <source>
        <dbReference type="ARBA" id="ARBA00023242"/>
    </source>
</evidence>
<gene>
    <name evidence="8" type="ORF">DVH24_038628</name>
</gene>
<dbReference type="InterPro" id="IPR001005">
    <property type="entry name" value="SANT/Myb"/>
</dbReference>
<dbReference type="GO" id="GO:0042162">
    <property type="term" value="F:telomeric DNA binding"/>
    <property type="evidence" value="ECO:0007669"/>
    <property type="project" value="UniProtKB-ARBA"/>
</dbReference>
<dbReference type="SUPFAM" id="SSF54236">
    <property type="entry name" value="Ubiquitin-like"/>
    <property type="match status" value="1"/>
</dbReference>
<dbReference type="GO" id="GO:0005634">
    <property type="term" value="C:nucleus"/>
    <property type="evidence" value="ECO:0007669"/>
    <property type="project" value="UniProtKB-SubCell"/>
</dbReference>
<feature type="signal peptide" evidence="5">
    <location>
        <begin position="1"/>
        <end position="15"/>
    </location>
</feature>
<evidence type="ECO:0000313" key="9">
    <source>
        <dbReference type="Proteomes" id="UP000290289"/>
    </source>
</evidence>
<comment type="caution">
    <text evidence="8">The sequence shown here is derived from an EMBL/GenBank/DDBJ whole genome shotgun (WGS) entry which is preliminary data.</text>
</comment>
<dbReference type="SUPFAM" id="SSF46689">
    <property type="entry name" value="Homeodomain-like"/>
    <property type="match status" value="1"/>
</dbReference>
<dbReference type="InterPro" id="IPR017930">
    <property type="entry name" value="Myb_dom"/>
</dbReference>
<sequence>MKILCLFLSVVETQSELCVLQARSRPSSDHVDLIGVSDMKLCCLFKRLDYGFNGYQVPPTPKASRSARKRRAVRKVVEDNALGAFDLLATVAGKLLLEGESSPASNHTSIGKDQCAGSKEHCLDGDKPLKVEPCDQGSSDRIPLVSDHISQGQNLSSRSKASPVHQNECHSVMTTSNCSERFVSDMLVSGKCKNEVGSFTGKLEAGYSGNREPGDCKLDGEVKILVNDETKSGEVLTGTGDGMCSLEDPVVCEGEPPPLASSDSSTKVPMYVDHIPQRSFPASRDDVNVVSRDDDENSSGCTHPSTAMKYSRPAPLRIGDRRIRKILASKYWKVAPKMKDETHSNSYRDMKPNYHNRKNCYKRQRSQMNMPFKKRRLFDHSTVPNPDEGISREGFFDLREKGINASASCSKMQVFLPSSLKNLCSHWDVFFGSRTALIFPIKKFSWYEKLSCALDMYAFNLIGVLTLQELLTRCFSYTVKLRIKSFRIPELFIEIPETATVGSLKKTVMEAVTAVLGGGLCVGVLLRGKKVRDDNKTLLQTGISQDDHLDSVGFSLEANPSRNPPPLCSDDSPCMLPCDELKPLIRYQPGPTSKPIPEPHMASFGGFIESDHDSAPSPTEMSAEKSTTDSKALVAVPDMGVDALAVVPGNRKSRRFDIGQRRIRRPFSVTEVEALVQAVEKLGTGRWRDVKLRAFDNAKHRTYVDLKDKWKTLVHTARISPQQRRGEPVPQELLDRVLTAHAYWSQQQAKQQLKQPETCILV</sequence>
<keyword evidence="3" id="KW-0539">Nucleus</keyword>
<keyword evidence="9" id="KW-1185">Reference proteome</keyword>
<feature type="domain" description="Myb-like" evidence="6">
    <location>
        <begin position="659"/>
        <end position="714"/>
    </location>
</feature>
<feature type="region of interest" description="Disordered" evidence="4">
    <location>
        <begin position="290"/>
        <end position="311"/>
    </location>
</feature>
<dbReference type="Gene3D" id="1.10.246.220">
    <property type="match status" value="1"/>
</dbReference>
<evidence type="ECO:0000256" key="4">
    <source>
        <dbReference type="SAM" id="MobiDB-lite"/>
    </source>
</evidence>
<dbReference type="EMBL" id="RDQH01000329">
    <property type="protein sequence ID" value="RXI04354.1"/>
    <property type="molecule type" value="Genomic_DNA"/>
</dbReference>
<dbReference type="SMART" id="SM00717">
    <property type="entry name" value="SANT"/>
    <property type="match status" value="1"/>
</dbReference>
<feature type="chain" id="PRO_5019815185" evidence="5">
    <location>
        <begin position="16"/>
        <end position="762"/>
    </location>
</feature>
<dbReference type="InterPro" id="IPR031105">
    <property type="entry name" value="TRP_plant"/>
</dbReference>
<dbReference type="InterPro" id="IPR057625">
    <property type="entry name" value="TPR1-6-like_ubiquitin"/>
</dbReference>
<name>A0A498KDB5_MALDO</name>
<comment type="subcellular location">
    <subcellularLocation>
        <location evidence="1">Nucleus</location>
    </subcellularLocation>
</comment>
<evidence type="ECO:0000259" key="6">
    <source>
        <dbReference type="PROSITE" id="PS50090"/>
    </source>
</evidence>
<protein>
    <submittedName>
        <fullName evidence="8">Uncharacterized protein</fullName>
    </submittedName>
</protein>
<dbReference type="InterPro" id="IPR009057">
    <property type="entry name" value="Homeodomain-like_sf"/>
</dbReference>
<evidence type="ECO:0000313" key="8">
    <source>
        <dbReference type="EMBL" id="RXI04354.1"/>
    </source>
</evidence>
<evidence type="ECO:0000256" key="5">
    <source>
        <dbReference type="SAM" id="SignalP"/>
    </source>
</evidence>
<evidence type="ECO:0000256" key="1">
    <source>
        <dbReference type="ARBA" id="ARBA00004123"/>
    </source>
</evidence>
<dbReference type="Proteomes" id="UP000290289">
    <property type="component" value="Chromosome 3"/>
</dbReference>
<organism evidence="8 9">
    <name type="scientific">Malus domestica</name>
    <name type="common">Apple</name>
    <name type="synonym">Pyrus malus</name>
    <dbReference type="NCBI Taxonomy" id="3750"/>
    <lineage>
        <taxon>Eukaryota</taxon>
        <taxon>Viridiplantae</taxon>
        <taxon>Streptophyta</taxon>
        <taxon>Embryophyta</taxon>
        <taxon>Tracheophyta</taxon>
        <taxon>Spermatophyta</taxon>
        <taxon>Magnoliopsida</taxon>
        <taxon>eudicotyledons</taxon>
        <taxon>Gunneridae</taxon>
        <taxon>Pentapetalae</taxon>
        <taxon>rosids</taxon>
        <taxon>fabids</taxon>
        <taxon>Rosales</taxon>
        <taxon>Rosaceae</taxon>
        <taxon>Amygdaloideae</taxon>
        <taxon>Maleae</taxon>
        <taxon>Malus</taxon>
    </lineage>
</organism>
<dbReference type="AlphaFoldDB" id="A0A498KDB5"/>
<evidence type="ECO:0000256" key="2">
    <source>
        <dbReference type="ARBA" id="ARBA00023125"/>
    </source>
</evidence>
<evidence type="ECO:0000259" key="7">
    <source>
        <dbReference type="PROSITE" id="PS51294"/>
    </source>
</evidence>
<accession>A0A498KDB5</accession>
<dbReference type="PANTHER" id="PTHR21717">
    <property type="entry name" value="TELOMERIC REPEAT BINDING PROTEIN"/>
    <property type="match status" value="1"/>
</dbReference>